<dbReference type="InterPro" id="IPR036388">
    <property type="entry name" value="WH-like_DNA-bd_sf"/>
</dbReference>
<organism evidence="2 3">
    <name type="scientific">Marinobacterium aestuariivivens</name>
    <dbReference type="NCBI Taxonomy" id="1698799"/>
    <lineage>
        <taxon>Bacteria</taxon>
        <taxon>Pseudomonadati</taxon>
        <taxon>Pseudomonadota</taxon>
        <taxon>Gammaproteobacteria</taxon>
        <taxon>Oceanospirillales</taxon>
        <taxon>Oceanospirillaceae</taxon>
        <taxon>Marinobacterium</taxon>
    </lineage>
</organism>
<name>A0ABW1ZTY9_9GAMM</name>
<accession>A0ABW1ZTY9</accession>
<dbReference type="PROSITE" id="PS50995">
    <property type="entry name" value="HTH_MARR_2"/>
    <property type="match status" value="1"/>
</dbReference>
<dbReference type="InterPro" id="IPR000835">
    <property type="entry name" value="HTH_MarR-typ"/>
</dbReference>
<proteinExistence type="predicted"/>
<dbReference type="InterPro" id="IPR036390">
    <property type="entry name" value="WH_DNA-bd_sf"/>
</dbReference>
<evidence type="ECO:0000259" key="1">
    <source>
        <dbReference type="PROSITE" id="PS50995"/>
    </source>
</evidence>
<sequence>MATVKSKFDMYDPLGENFHRHEFPFYWIARVNALYTQEMERVLKKIDMDVPRWRIMMILMEQDPISISEVADQAVAKLPTITKILYRMRDQGLVELSTSASDGRVTLVSMTDDGRQRLETVRDSVSGIFKRCFQGLSAAQIKRLNGLLEQLHGNMRSLRN</sequence>
<dbReference type="Pfam" id="PF01047">
    <property type="entry name" value="MarR"/>
    <property type="match status" value="1"/>
</dbReference>
<keyword evidence="3" id="KW-1185">Reference proteome</keyword>
<comment type="caution">
    <text evidence="2">The sequence shown here is derived from an EMBL/GenBank/DDBJ whole genome shotgun (WGS) entry which is preliminary data.</text>
</comment>
<feature type="domain" description="HTH marR-type" evidence="1">
    <location>
        <begin position="1"/>
        <end position="153"/>
    </location>
</feature>
<dbReference type="EMBL" id="JBHSWE010000001">
    <property type="protein sequence ID" value="MFC6668759.1"/>
    <property type="molecule type" value="Genomic_DNA"/>
</dbReference>
<dbReference type="SUPFAM" id="SSF46785">
    <property type="entry name" value="Winged helix' DNA-binding domain"/>
    <property type="match status" value="1"/>
</dbReference>
<dbReference type="RefSeq" id="WP_379907319.1">
    <property type="nucleotide sequence ID" value="NZ_JBHSWE010000001.1"/>
</dbReference>
<evidence type="ECO:0000313" key="2">
    <source>
        <dbReference type="EMBL" id="MFC6668759.1"/>
    </source>
</evidence>
<dbReference type="Gene3D" id="1.10.10.10">
    <property type="entry name" value="Winged helix-like DNA-binding domain superfamily/Winged helix DNA-binding domain"/>
    <property type="match status" value="1"/>
</dbReference>
<dbReference type="PANTHER" id="PTHR33164">
    <property type="entry name" value="TRANSCRIPTIONAL REGULATOR, MARR FAMILY"/>
    <property type="match status" value="1"/>
</dbReference>
<dbReference type="PANTHER" id="PTHR33164:SF43">
    <property type="entry name" value="HTH-TYPE TRANSCRIPTIONAL REPRESSOR YETL"/>
    <property type="match status" value="1"/>
</dbReference>
<protein>
    <submittedName>
        <fullName evidence="2">MarR family winged helix-turn-helix transcriptional regulator</fullName>
    </submittedName>
</protein>
<dbReference type="SMART" id="SM00347">
    <property type="entry name" value="HTH_MARR"/>
    <property type="match status" value="1"/>
</dbReference>
<dbReference type="Proteomes" id="UP001596422">
    <property type="component" value="Unassembled WGS sequence"/>
</dbReference>
<gene>
    <name evidence="2" type="ORF">ACFQDL_00490</name>
</gene>
<dbReference type="InterPro" id="IPR039422">
    <property type="entry name" value="MarR/SlyA-like"/>
</dbReference>
<evidence type="ECO:0000313" key="3">
    <source>
        <dbReference type="Proteomes" id="UP001596422"/>
    </source>
</evidence>
<reference evidence="3" key="1">
    <citation type="journal article" date="2019" name="Int. J. Syst. Evol. Microbiol.">
        <title>The Global Catalogue of Microorganisms (GCM) 10K type strain sequencing project: providing services to taxonomists for standard genome sequencing and annotation.</title>
        <authorList>
            <consortium name="The Broad Institute Genomics Platform"/>
            <consortium name="The Broad Institute Genome Sequencing Center for Infectious Disease"/>
            <person name="Wu L."/>
            <person name="Ma J."/>
        </authorList>
    </citation>
    <scope>NUCLEOTIDE SEQUENCE [LARGE SCALE GENOMIC DNA]</scope>
    <source>
        <strain evidence="3">NBRC 111756</strain>
    </source>
</reference>